<name>A0A1V9FM53_9BACT</name>
<proteinExistence type="predicted"/>
<evidence type="ECO:0000313" key="2">
    <source>
        <dbReference type="Proteomes" id="UP000192276"/>
    </source>
</evidence>
<dbReference type="PROSITE" id="PS51257">
    <property type="entry name" value="PROKAR_LIPOPROTEIN"/>
    <property type="match status" value="1"/>
</dbReference>
<dbReference type="STRING" id="550983.A4R26_21460"/>
<keyword evidence="2" id="KW-1185">Reference proteome</keyword>
<accession>A0A1V9FM53</accession>
<protein>
    <submittedName>
        <fullName evidence="1">Uncharacterized protein</fullName>
    </submittedName>
</protein>
<dbReference type="OrthoDB" id="145213at2"/>
<dbReference type="AlphaFoldDB" id="A0A1V9FM53"/>
<dbReference type="Gene3D" id="2.130.10.10">
    <property type="entry name" value="YVTN repeat-like/Quinoprotein amine dehydrogenase"/>
    <property type="match status" value="2"/>
</dbReference>
<dbReference type="EMBL" id="LWBP01000178">
    <property type="protein sequence ID" value="OQP59387.1"/>
    <property type="molecule type" value="Genomic_DNA"/>
</dbReference>
<dbReference type="RefSeq" id="WP_081164638.1">
    <property type="nucleotide sequence ID" value="NZ_LWBP01000178.1"/>
</dbReference>
<dbReference type="SUPFAM" id="SSF50974">
    <property type="entry name" value="Nitrous oxide reductase, N-terminal domain"/>
    <property type="match status" value="1"/>
</dbReference>
<comment type="caution">
    <text evidence="1">The sequence shown here is derived from an EMBL/GenBank/DDBJ whole genome shotgun (WGS) entry which is preliminary data.</text>
</comment>
<reference evidence="2" key="1">
    <citation type="submission" date="2016-04" db="EMBL/GenBank/DDBJ databases">
        <authorList>
            <person name="Chen L."/>
            <person name="Zhuang W."/>
            <person name="Wang G."/>
        </authorList>
    </citation>
    <scope>NUCLEOTIDE SEQUENCE [LARGE SCALE GENOMIC DNA]</scope>
    <source>
        <strain evidence="2">208</strain>
    </source>
</reference>
<dbReference type="InterPro" id="IPR015943">
    <property type="entry name" value="WD40/YVTN_repeat-like_dom_sf"/>
</dbReference>
<sequence>MKKHVLKCVLACLWALIICTLLFSCSKINEYSAGRSTGKSPCICTGPHDVVYLQTNHEKQNAILAYKVYSDGQSVLMDGAPFLTGGMGLPYSYNAGSFNSDKEVRLSNDKRFLLTVNSGNNTISVFKVQSDGALSSVPGSPFPSGGETPVSIEQWQQYIIVLNKSNHPAIPSSMPPNYSIFTLQGDGSLVPVPNGKFEVRDGISPGQILASRTGAFVYGSNTWGFDYTPPAIRMNIFSIGRNGVLTPGPAAPPFDPLKPGALGMCQNAKQNVLYVAFPFAPEFSTYEMNTGTGELTHIGDSYARPGCSRFCSNKSGNSLFTANTMENSVSRFDISNPRAPRKTGDLSLKNVGPMYSGYFGEYTTSQCVSLASSTKDDLLYVVSQHTNPDTTIGNYNYLHILQIENGLQEKDEPVQLPVANKYRPRGLAVLRVE</sequence>
<dbReference type="Proteomes" id="UP000192276">
    <property type="component" value="Unassembled WGS sequence"/>
</dbReference>
<gene>
    <name evidence="1" type="ORF">A4R26_21460</name>
</gene>
<evidence type="ECO:0000313" key="1">
    <source>
        <dbReference type="EMBL" id="OQP59387.1"/>
    </source>
</evidence>
<dbReference type="InterPro" id="IPR011045">
    <property type="entry name" value="N2O_reductase_N"/>
</dbReference>
<organism evidence="1 2">
    <name type="scientific">Niastella populi</name>
    <dbReference type="NCBI Taxonomy" id="550983"/>
    <lineage>
        <taxon>Bacteria</taxon>
        <taxon>Pseudomonadati</taxon>
        <taxon>Bacteroidota</taxon>
        <taxon>Chitinophagia</taxon>
        <taxon>Chitinophagales</taxon>
        <taxon>Chitinophagaceae</taxon>
        <taxon>Niastella</taxon>
    </lineage>
</organism>